<accession>H8XSM4</accession>
<dbReference type="eggNOG" id="ENOG50332DH">
    <property type="taxonomic scope" value="Bacteria"/>
</dbReference>
<reference evidence="3" key="2">
    <citation type="submission" date="2012-03" db="EMBL/GenBank/DDBJ databases">
        <title>Complete genome sequence of Flavobacterium indicum GPTSA100-9T, isolated from warm spring water.</title>
        <authorList>
            <person name="Barbier P."/>
            <person name="Houel A."/>
            <person name="Loux V."/>
            <person name="Poulain J."/>
            <person name="Bernardet J.-F."/>
            <person name="Touchon M."/>
            <person name="Duchaud E."/>
        </authorList>
    </citation>
    <scope>NUCLEOTIDE SEQUENCE [LARGE SCALE GENOMIC DNA]</scope>
    <source>
        <strain evidence="3">DSM 17447 / CIP 109464 / GPTSA100-9</strain>
    </source>
</reference>
<dbReference type="AlphaFoldDB" id="H8XSM4"/>
<evidence type="ECO:0000313" key="3">
    <source>
        <dbReference type="Proteomes" id="UP000007599"/>
    </source>
</evidence>
<name>H8XSM4_FLAIG</name>
<dbReference type="STRING" id="1094466.KQS_03115"/>
<protein>
    <submittedName>
        <fullName evidence="2">Uncharacterized protein</fullName>
    </submittedName>
</protein>
<dbReference type="KEGG" id="fin:KQS_03115"/>
<feature type="transmembrane region" description="Helical" evidence="1">
    <location>
        <begin position="7"/>
        <end position="26"/>
    </location>
</feature>
<dbReference type="RefSeq" id="WP_014387751.1">
    <property type="nucleotide sequence ID" value="NC_017025.1"/>
</dbReference>
<keyword evidence="1" id="KW-1133">Transmembrane helix</keyword>
<dbReference type="Proteomes" id="UP000007599">
    <property type="component" value="Chromosome I"/>
</dbReference>
<feature type="transmembrane region" description="Helical" evidence="1">
    <location>
        <begin position="32"/>
        <end position="49"/>
    </location>
</feature>
<keyword evidence="3" id="KW-1185">Reference proteome</keyword>
<organism evidence="2 3">
    <name type="scientific">Flavobacterium indicum (strain DSM 17447 / CIP 109464 / GPTSA100-9)</name>
    <dbReference type="NCBI Taxonomy" id="1094466"/>
    <lineage>
        <taxon>Bacteria</taxon>
        <taxon>Pseudomonadati</taxon>
        <taxon>Bacteroidota</taxon>
        <taxon>Flavobacteriia</taxon>
        <taxon>Flavobacteriales</taxon>
        <taxon>Flavobacteriaceae</taxon>
        <taxon>Flavobacterium</taxon>
    </lineage>
</organism>
<sequence length="78" mass="9049">MSKQTKALLFNFIGFAIIFFPARYLFAEYANFKSWQIPLAAFIVATLLSPKFKAIRTSEGEKLFMSWMFTKGVKEIKK</sequence>
<dbReference type="HOGENOM" id="CLU_198310_0_0_10"/>
<dbReference type="PATRIC" id="fig|1094466.5.peg.613"/>
<dbReference type="EMBL" id="HE774682">
    <property type="protein sequence ID" value="CCG52609.1"/>
    <property type="molecule type" value="Genomic_DNA"/>
</dbReference>
<keyword evidence="1" id="KW-0812">Transmembrane</keyword>
<dbReference type="OrthoDB" id="1179771at2"/>
<keyword evidence="1" id="KW-0472">Membrane</keyword>
<evidence type="ECO:0000313" key="2">
    <source>
        <dbReference type="EMBL" id="CCG52609.1"/>
    </source>
</evidence>
<reference evidence="2 3" key="1">
    <citation type="journal article" date="2012" name="J. Bacteriol.">
        <title>Complete Genome Sequence of Flavobacterium indicum GPSTA100-9T, Isolated from Warm Spring Water.</title>
        <authorList>
            <person name="Barbier P."/>
            <person name="Houel A."/>
            <person name="Loux V."/>
            <person name="Poulain J."/>
            <person name="Bernardet J.F."/>
            <person name="Touchon M."/>
            <person name="Duchaud E."/>
        </authorList>
    </citation>
    <scope>NUCLEOTIDE SEQUENCE [LARGE SCALE GENOMIC DNA]</scope>
    <source>
        <strain evidence="3">DSM 17447 / CIP 109464 / GPTSA100-9</strain>
    </source>
</reference>
<evidence type="ECO:0000256" key="1">
    <source>
        <dbReference type="SAM" id="Phobius"/>
    </source>
</evidence>
<proteinExistence type="predicted"/>
<gene>
    <name evidence="2" type="ordered locus">KQS_03115</name>
</gene>